<sequence length="409" mass="46097">MSDPDYNNYLQAIYPETEWSVSRFSHGSINATYRAVKTTGDAGPPSIVLKHAYPYFEDEESGHVQRFSLTRQEIESVVMAFWAQDTPLQGSSHLYWRVPRPLHRSQGMESKLLHTQELEDISILLVEDLGNVRNLRDTILAWAELGTKDRVSEAVSQIGHTLGLSLATLHGPNTIQALESSGLQDIVSQRLTDDVVWFLSMELLPDYLAGAARASEYFEWLVEDVKSPKHTYPPCLMHGDFNYGNIMLQTDALETGNTQPMVIDWEFATSQGRGVNGDVSEFLSMIHCRVISGRNQQTPSATYFRLLCTSFCSAYRDKAQLVCTMQVDDLNTQLYRSALLLSGRDILTFANDACRDDPVFDEMVDVGLWYFERAGASMEEFVQQSNVVQLAKEDEGFVHSLFIFNSEGV</sequence>
<comment type="caution">
    <text evidence="1">The sequence shown here is derived from an EMBL/GenBank/DDBJ whole genome shotgun (WGS) entry which is preliminary data.</text>
</comment>
<name>A0ACC1MLN5_9HYPO</name>
<gene>
    <name evidence="1" type="ORF">NQ176_g9445</name>
</gene>
<keyword evidence="2" id="KW-1185">Reference proteome</keyword>
<dbReference type="EMBL" id="JANJQO010002157">
    <property type="protein sequence ID" value="KAJ2967897.1"/>
    <property type="molecule type" value="Genomic_DNA"/>
</dbReference>
<dbReference type="Proteomes" id="UP001143910">
    <property type="component" value="Unassembled WGS sequence"/>
</dbReference>
<evidence type="ECO:0000313" key="1">
    <source>
        <dbReference type="EMBL" id="KAJ2967897.1"/>
    </source>
</evidence>
<accession>A0ACC1MLN5</accession>
<reference evidence="1" key="1">
    <citation type="submission" date="2022-08" db="EMBL/GenBank/DDBJ databases">
        <title>Genome Sequence of Lecanicillium fungicola.</title>
        <authorList>
            <person name="Buettner E."/>
        </authorList>
    </citation>
    <scope>NUCLEOTIDE SEQUENCE</scope>
    <source>
        <strain evidence="1">Babe33</strain>
    </source>
</reference>
<protein>
    <submittedName>
        <fullName evidence="1">Uncharacterized protein</fullName>
    </submittedName>
</protein>
<proteinExistence type="predicted"/>
<evidence type="ECO:0000313" key="2">
    <source>
        <dbReference type="Proteomes" id="UP001143910"/>
    </source>
</evidence>
<organism evidence="1 2">
    <name type="scientific">Zarea fungicola</name>
    <dbReference type="NCBI Taxonomy" id="93591"/>
    <lineage>
        <taxon>Eukaryota</taxon>
        <taxon>Fungi</taxon>
        <taxon>Dikarya</taxon>
        <taxon>Ascomycota</taxon>
        <taxon>Pezizomycotina</taxon>
        <taxon>Sordariomycetes</taxon>
        <taxon>Hypocreomycetidae</taxon>
        <taxon>Hypocreales</taxon>
        <taxon>Cordycipitaceae</taxon>
        <taxon>Zarea</taxon>
    </lineage>
</organism>